<sequence length="74" mass="8283">MSEVKASITDADSQWTSSLAALRKRAVEDGRKALKLGVYKVYGVKNLDRAKKAVLVQIFKSELPDDWKELSSEI</sequence>
<gene>
    <name evidence="1" type="ORF">F511_33522</name>
</gene>
<dbReference type="OrthoDB" id="906903at2759"/>
<name>A0A2Z7B7R6_9LAMI</name>
<accession>A0A2Z7B7R6</accession>
<dbReference type="Proteomes" id="UP000250235">
    <property type="component" value="Unassembled WGS sequence"/>
</dbReference>
<dbReference type="EMBL" id="KV009109">
    <property type="protein sequence ID" value="KZV29780.1"/>
    <property type="molecule type" value="Genomic_DNA"/>
</dbReference>
<reference evidence="1 2" key="1">
    <citation type="journal article" date="2015" name="Proc. Natl. Acad. Sci. U.S.A.">
        <title>The resurrection genome of Boea hygrometrica: A blueprint for survival of dehydration.</title>
        <authorList>
            <person name="Xiao L."/>
            <person name="Yang G."/>
            <person name="Zhang L."/>
            <person name="Yang X."/>
            <person name="Zhao S."/>
            <person name="Ji Z."/>
            <person name="Zhou Q."/>
            <person name="Hu M."/>
            <person name="Wang Y."/>
            <person name="Chen M."/>
            <person name="Xu Y."/>
            <person name="Jin H."/>
            <person name="Xiao X."/>
            <person name="Hu G."/>
            <person name="Bao F."/>
            <person name="Hu Y."/>
            <person name="Wan P."/>
            <person name="Li L."/>
            <person name="Deng X."/>
            <person name="Kuang T."/>
            <person name="Xiang C."/>
            <person name="Zhu J.K."/>
            <person name="Oliver M.J."/>
            <person name="He Y."/>
        </authorList>
    </citation>
    <scope>NUCLEOTIDE SEQUENCE [LARGE SCALE GENOMIC DNA]</scope>
    <source>
        <strain evidence="2">cv. XS01</strain>
    </source>
</reference>
<dbReference type="PANTHER" id="PTHR48460">
    <property type="entry name" value="RWP-RK DOMAIN-CONTAINING PROTEIN"/>
    <property type="match status" value="1"/>
</dbReference>
<proteinExistence type="predicted"/>
<dbReference type="AlphaFoldDB" id="A0A2Z7B7R6"/>
<organism evidence="1 2">
    <name type="scientific">Dorcoceras hygrometricum</name>
    <dbReference type="NCBI Taxonomy" id="472368"/>
    <lineage>
        <taxon>Eukaryota</taxon>
        <taxon>Viridiplantae</taxon>
        <taxon>Streptophyta</taxon>
        <taxon>Embryophyta</taxon>
        <taxon>Tracheophyta</taxon>
        <taxon>Spermatophyta</taxon>
        <taxon>Magnoliopsida</taxon>
        <taxon>eudicotyledons</taxon>
        <taxon>Gunneridae</taxon>
        <taxon>Pentapetalae</taxon>
        <taxon>asterids</taxon>
        <taxon>lamiids</taxon>
        <taxon>Lamiales</taxon>
        <taxon>Gesneriaceae</taxon>
        <taxon>Didymocarpoideae</taxon>
        <taxon>Trichosporeae</taxon>
        <taxon>Loxocarpinae</taxon>
        <taxon>Dorcoceras</taxon>
    </lineage>
</organism>
<protein>
    <submittedName>
        <fullName evidence="1">Uncharacterized protein</fullName>
    </submittedName>
</protein>
<evidence type="ECO:0000313" key="2">
    <source>
        <dbReference type="Proteomes" id="UP000250235"/>
    </source>
</evidence>
<keyword evidence="2" id="KW-1185">Reference proteome</keyword>
<dbReference type="PANTHER" id="PTHR48460:SF1">
    <property type="entry name" value="RWP-RK DOMAIN-CONTAINING PROTEIN"/>
    <property type="match status" value="1"/>
</dbReference>
<evidence type="ECO:0000313" key="1">
    <source>
        <dbReference type="EMBL" id="KZV29780.1"/>
    </source>
</evidence>